<keyword evidence="1" id="KW-0472">Membrane</keyword>
<keyword evidence="1" id="KW-1133">Transmembrane helix</keyword>
<accession>A0A0E2B5Q6</accession>
<feature type="transmembrane region" description="Helical" evidence="1">
    <location>
        <begin position="169"/>
        <end position="189"/>
    </location>
</feature>
<proteinExistence type="predicted"/>
<gene>
    <name evidence="2" type="ORF">LEP1GSC081_4113</name>
</gene>
<comment type="caution">
    <text evidence="2">The sequence shown here is derived from an EMBL/GenBank/DDBJ whole genome shotgun (WGS) entry which is preliminary data.</text>
</comment>
<feature type="transmembrane region" description="Helical" evidence="1">
    <location>
        <begin position="50"/>
        <end position="72"/>
    </location>
</feature>
<keyword evidence="1" id="KW-0812">Transmembrane</keyword>
<reference evidence="2 3" key="1">
    <citation type="submission" date="2012-10" db="EMBL/GenBank/DDBJ databases">
        <authorList>
            <person name="Harkins D.M."/>
            <person name="Durkin A.S."/>
            <person name="Brinkac L.M."/>
            <person name="Selengut J.D."/>
            <person name="Sanka R."/>
            <person name="DePew J."/>
            <person name="Purushe J."/>
            <person name="Peacock S.J."/>
            <person name="Thaipadungpanit J."/>
            <person name="Wuthiekanun V.W."/>
            <person name="Day N.P."/>
            <person name="Vinetz J.M."/>
            <person name="Sutton G.G."/>
            <person name="Nelson W.C."/>
            <person name="Fouts D.E."/>
        </authorList>
    </citation>
    <scope>NUCLEOTIDE SEQUENCE [LARGE SCALE GENOMIC DNA]</scope>
    <source>
        <strain evidence="2 3">H1</strain>
    </source>
</reference>
<feature type="transmembrane region" description="Helical" evidence="1">
    <location>
        <begin position="210"/>
        <end position="228"/>
    </location>
</feature>
<evidence type="ECO:0008006" key="4">
    <source>
        <dbReference type="Google" id="ProtNLM"/>
    </source>
</evidence>
<evidence type="ECO:0000256" key="1">
    <source>
        <dbReference type="SAM" id="Phobius"/>
    </source>
</evidence>
<evidence type="ECO:0000313" key="3">
    <source>
        <dbReference type="Proteomes" id="UP000006253"/>
    </source>
</evidence>
<protein>
    <recommendedName>
        <fullName evidence="4">Yip1 domain protein</fullName>
    </recommendedName>
</protein>
<evidence type="ECO:0000313" key="2">
    <source>
        <dbReference type="EMBL" id="EKO16613.1"/>
    </source>
</evidence>
<dbReference type="AlphaFoldDB" id="A0A0E2B5Q6"/>
<feature type="transmembrane region" description="Helical" evidence="1">
    <location>
        <begin position="92"/>
        <end position="115"/>
    </location>
</feature>
<dbReference type="EMBL" id="AHMY02000023">
    <property type="protein sequence ID" value="EKO16613.1"/>
    <property type="molecule type" value="Genomic_DNA"/>
</dbReference>
<dbReference type="Proteomes" id="UP000006253">
    <property type="component" value="Unassembled WGS sequence"/>
</dbReference>
<name>A0A0E2B5Q6_9LEPT</name>
<dbReference type="RefSeq" id="WP_004764856.1">
    <property type="nucleotide sequence ID" value="NZ_AHMY02000023.1"/>
</dbReference>
<sequence>MNIIEKIKQYIADNVFKREIVKNVQIHLAPDSISNFSDATFFKLTLKTHIIFLILYVITNFLLSLFNLSYIVEYTEIMRGYLVEGKISLLMYLLNAFPYNIIFFAFILIVFELYFSAISYLTVKVFGEKGVSFLKCISLAISSNIYILLSLFPVLLLFTIMPNSAKRDIFYMILFIGFVSIFVIAGIILQMISFIRMSKKIFNQNTGRAFLTWFSPIFVVFLFLVWIMRAP</sequence>
<organism evidence="2 3">
    <name type="scientific">Leptospira kirschneri str. H1</name>
    <dbReference type="NCBI Taxonomy" id="1049966"/>
    <lineage>
        <taxon>Bacteria</taxon>
        <taxon>Pseudomonadati</taxon>
        <taxon>Spirochaetota</taxon>
        <taxon>Spirochaetia</taxon>
        <taxon>Leptospirales</taxon>
        <taxon>Leptospiraceae</taxon>
        <taxon>Leptospira</taxon>
    </lineage>
</organism>
<feature type="transmembrane region" description="Helical" evidence="1">
    <location>
        <begin position="136"/>
        <end position="157"/>
    </location>
</feature>